<feature type="domain" description="VOC" evidence="2">
    <location>
        <begin position="3"/>
        <end position="126"/>
    </location>
</feature>
<dbReference type="InterPro" id="IPR037523">
    <property type="entry name" value="VOC_core"/>
</dbReference>
<evidence type="ECO:0000313" key="3">
    <source>
        <dbReference type="EMBL" id="GEQ12944.1"/>
    </source>
</evidence>
<dbReference type="RefSeq" id="WP_147062664.1">
    <property type="nucleotide sequence ID" value="NZ_BAABDN010000001.1"/>
</dbReference>
<protein>
    <submittedName>
        <fullName evidence="3">Glyoxalase</fullName>
    </submittedName>
</protein>
<evidence type="ECO:0000259" key="2">
    <source>
        <dbReference type="PROSITE" id="PS51819"/>
    </source>
</evidence>
<dbReference type="SUPFAM" id="SSF54593">
    <property type="entry name" value="Glyoxalase/Bleomycin resistance protein/Dihydroxybiphenyl dioxygenase"/>
    <property type="match status" value="1"/>
</dbReference>
<name>A0A512SYD8_9MICO</name>
<proteinExistence type="predicted"/>
<sequence>MTRAIHFEIHAADVPRAVAFYTDVFGWETEDWSEFAGMPYVGVTTGPEDQPGINGAIMQRQGPNPEPGGPVAGSVLTMGSDDFDATAAKALAAGATVALEKHALPGMAWQGYFIDTEGNVFGVHQPDPDAA</sequence>
<organism evidence="3 4">
    <name type="scientific">Knoellia locipacati</name>
    <dbReference type="NCBI Taxonomy" id="882824"/>
    <lineage>
        <taxon>Bacteria</taxon>
        <taxon>Bacillati</taxon>
        <taxon>Actinomycetota</taxon>
        <taxon>Actinomycetes</taxon>
        <taxon>Micrococcales</taxon>
        <taxon>Intrasporangiaceae</taxon>
        <taxon>Knoellia</taxon>
    </lineage>
</organism>
<dbReference type="EMBL" id="BKBA01000003">
    <property type="protein sequence ID" value="GEQ12944.1"/>
    <property type="molecule type" value="Genomic_DNA"/>
</dbReference>
<dbReference type="InterPro" id="IPR029068">
    <property type="entry name" value="Glyas_Bleomycin-R_OHBP_Dase"/>
</dbReference>
<dbReference type="Pfam" id="PF00903">
    <property type="entry name" value="Glyoxalase"/>
    <property type="match status" value="1"/>
</dbReference>
<dbReference type="PANTHER" id="PTHR33993:SF2">
    <property type="entry name" value="VOC DOMAIN-CONTAINING PROTEIN"/>
    <property type="match status" value="1"/>
</dbReference>
<dbReference type="InterPro" id="IPR004360">
    <property type="entry name" value="Glyas_Fos-R_dOase_dom"/>
</dbReference>
<evidence type="ECO:0000256" key="1">
    <source>
        <dbReference type="SAM" id="MobiDB-lite"/>
    </source>
</evidence>
<feature type="region of interest" description="Disordered" evidence="1">
    <location>
        <begin position="43"/>
        <end position="74"/>
    </location>
</feature>
<keyword evidence="4" id="KW-1185">Reference proteome</keyword>
<accession>A0A512SYD8</accession>
<dbReference type="AlphaFoldDB" id="A0A512SYD8"/>
<dbReference type="PROSITE" id="PS51819">
    <property type="entry name" value="VOC"/>
    <property type="match status" value="1"/>
</dbReference>
<dbReference type="InterPro" id="IPR052164">
    <property type="entry name" value="Anthracycline_SecMetBiosynth"/>
</dbReference>
<reference evidence="3 4" key="1">
    <citation type="submission" date="2019-07" db="EMBL/GenBank/DDBJ databases">
        <title>Whole genome shotgun sequence of Knoellia locipacati NBRC 109775.</title>
        <authorList>
            <person name="Hosoyama A."/>
            <person name="Uohara A."/>
            <person name="Ohji S."/>
            <person name="Ichikawa N."/>
        </authorList>
    </citation>
    <scope>NUCLEOTIDE SEQUENCE [LARGE SCALE GENOMIC DNA]</scope>
    <source>
        <strain evidence="3 4">NBRC 109775</strain>
    </source>
</reference>
<dbReference type="Proteomes" id="UP000321793">
    <property type="component" value="Unassembled WGS sequence"/>
</dbReference>
<dbReference type="OrthoDB" id="9793039at2"/>
<dbReference type="PANTHER" id="PTHR33993">
    <property type="entry name" value="GLYOXALASE-RELATED"/>
    <property type="match status" value="1"/>
</dbReference>
<dbReference type="Gene3D" id="3.10.180.10">
    <property type="entry name" value="2,3-Dihydroxybiphenyl 1,2-Dioxygenase, domain 1"/>
    <property type="match status" value="1"/>
</dbReference>
<comment type="caution">
    <text evidence="3">The sequence shown here is derived from an EMBL/GenBank/DDBJ whole genome shotgun (WGS) entry which is preliminary data.</text>
</comment>
<evidence type="ECO:0000313" key="4">
    <source>
        <dbReference type="Proteomes" id="UP000321793"/>
    </source>
</evidence>
<gene>
    <name evidence="3" type="ORF">KLO01_09910</name>
</gene>